<dbReference type="PANTHER" id="PTHR33473">
    <property type="entry name" value="ATP-DEPENDENT CLP PROTEASE ADAPTER PROTEIN CLPS1, CHLOROPLASTIC"/>
    <property type="match status" value="1"/>
</dbReference>
<keyword evidence="3" id="KW-0378">Hydrolase</keyword>
<dbReference type="FunFam" id="3.30.1390.10:FF:000002">
    <property type="entry name" value="ATP-dependent Clp protease adapter protein ClpS"/>
    <property type="match status" value="1"/>
</dbReference>
<evidence type="ECO:0000259" key="2">
    <source>
        <dbReference type="Pfam" id="PF02617"/>
    </source>
</evidence>
<dbReference type="NCBIfam" id="NF000670">
    <property type="entry name" value="PRK00033.1-3"/>
    <property type="match status" value="1"/>
</dbReference>
<dbReference type="Pfam" id="PF02617">
    <property type="entry name" value="ClpS"/>
    <property type="match status" value="1"/>
</dbReference>
<dbReference type="InterPro" id="IPR003769">
    <property type="entry name" value="ClpS_core"/>
</dbReference>
<dbReference type="InterPro" id="IPR022935">
    <property type="entry name" value="ClpS"/>
</dbReference>
<dbReference type="PANTHER" id="PTHR33473:SF19">
    <property type="entry name" value="ATP-DEPENDENT CLP PROTEASE ADAPTER PROTEIN CLPS"/>
    <property type="match status" value="1"/>
</dbReference>
<comment type="similarity">
    <text evidence="1">Belongs to the ClpS family.</text>
</comment>
<reference evidence="3 4" key="1">
    <citation type="submission" date="2018-12" db="EMBL/GenBank/DDBJ databases">
        <title>Complete genome of Litorilituus sediminis.</title>
        <authorList>
            <person name="Liu A."/>
            <person name="Rong J."/>
        </authorList>
    </citation>
    <scope>NUCLEOTIDE SEQUENCE [LARGE SCALE GENOMIC DNA]</scope>
    <source>
        <strain evidence="3 4">JCM 17549</strain>
    </source>
</reference>
<proteinExistence type="inferred from homology"/>
<dbReference type="GO" id="GO:0008233">
    <property type="term" value="F:peptidase activity"/>
    <property type="evidence" value="ECO:0007669"/>
    <property type="project" value="UniProtKB-KW"/>
</dbReference>
<dbReference type="RefSeq" id="WP_130598585.1">
    <property type="nucleotide sequence ID" value="NZ_CP034759.1"/>
</dbReference>
<accession>A0A4P6P1L3</accession>
<dbReference type="SUPFAM" id="SSF54736">
    <property type="entry name" value="ClpS-like"/>
    <property type="match status" value="1"/>
</dbReference>
<dbReference type="GO" id="GO:0006508">
    <property type="term" value="P:proteolysis"/>
    <property type="evidence" value="ECO:0007669"/>
    <property type="project" value="UniProtKB-UniRule"/>
</dbReference>
<sequence>MSNWKELIDTESVVEDEVEDRVKEPALYNVFLLNDDYTPMDFVVEVLRKFFNKDADQATEIMLTVHYKGKGLCGTFTADIAETKVDHVVRFAFEHQHPLKCVLEKA</sequence>
<dbReference type="EMBL" id="CP034759">
    <property type="protein sequence ID" value="QBG34408.1"/>
    <property type="molecule type" value="Genomic_DNA"/>
</dbReference>
<dbReference type="Proteomes" id="UP000290244">
    <property type="component" value="Chromosome"/>
</dbReference>
<dbReference type="KEGG" id="lsd:EMK97_00965"/>
<dbReference type="OrthoDB" id="9796121at2"/>
<dbReference type="GO" id="GO:0030163">
    <property type="term" value="P:protein catabolic process"/>
    <property type="evidence" value="ECO:0007669"/>
    <property type="project" value="InterPro"/>
</dbReference>
<comment type="subunit">
    <text evidence="1">Binds to the N-terminal domain of the chaperone ClpA.</text>
</comment>
<name>A0A4P6P1L3_9GAMM</name>
<dbReference type="InterPro" id="IPR014719">
    <property type="entry name" value="Ribosomal_bL12_C/ClpS-like"/>
</dbReference>
<keyword evidence="4" id="KW-1185">Reference proteome</keyword>
<dbReference type="AlphaFoldDB" id="A0A4P6P1L3"/>
<feature type="domain" description="Adaptor protein ClpS core" evidence="2">
    <location>
        <begin position="23"/>
        <end position="101"/>
    </location>
</feature>
<dbReference type="Gene3D" id="3.30.1390.10">
    <property type="match status" value="1"/>
</dbReference>
<evidence type="ECO:0000313" key="3">
    <source>
        <dbReference type="EMBL" id="QBG34408.1"/>
    </source>
</evidence>
<comment type="function">
    <text evidence="1">Involved in the modulation of the specificity of the ClpAP-mediated ATP-dependent protein degradation.</text>
</comment>
<organism evidence="3 4">
    <name type="scientific">Litorilituus sediminis</name>
    <dbReference type="NCBI Taxonomy" id="718192"/>
    <lineage>
        <taxon>Bacteria</taxon>
        <taxon>Pseudomonadati</taxon>
        <taxon>Pseudomonadota</taxon>
        <taxon>Gammaproteobacteria</taxon>
        <taxon>Alteromonadales</taxon>
        <taxon>Colwelliaceae</taxon>
        <taxon>Litorilituus</taxon>
    </lineage>
</organism>
<protein>
    <recommendedName>
        <fullName evidence="1">ATP-dependent Clp protease adapter protein ClpS</fullName>
    </recommendedName>
</protein>
<keyword evidence="3" id="KW-0645">Protease</keyword>
<gene>
    <name evidence="1 3" type="primary">clpS</name>
    <name evidence="3" type="ORF">EMK97_00965</name>
</gene>
<dbReference type="NCBIfam" id="NF000672">
    <property type="entry name" value="PRK00033.1-5"/>
    <property type="match status" value="1"/>
</dbReference>
<evidence type="ECO:0000256" key="1">
    <source>
        <dbReference type="HAMAP-Rule" id="MF_00302"/>
    </source>
</evidence>
<dbReference type="HAMAP" id="MF_00302">
    <property type="entry name" value="ClpS"/>
    <property type="match status" value="1"/>
</dbReference>
<evidence type="ECO:0000313" key="4">
    <source>
        <dbReference type="Proteomes" id="UP000290244"/>
    </source>
</evidence>